<organism evidence="2 3">
    <name type="scientific">Phascolomyces articulosus</name>
    <dbReference type="NCBI Taxonomy" id="60185"/>
    <lineage>
        <taxon>Eukaryota</taxon>
        <taxon>Fungi</taxon>
        <taxon>Fungi incertae sedis</taxon>
        <taxon>Mucoromycota</taxon>
        <taxon>Mucoromycotina</taxon>
        <taxon>Mucoromycetes</taxon>
        <taxon>Mucorales</taxon>
        <taxon>Lichtheimiaceae</taxon>
        <taxon>Phascolomyces</taxon>
    </lineage>
</organism>
<feature type="transmembrane region" description="Helical" evidence="1">
    <location>
        <begin position="21"/>
        <end position="50"/>
    </location>
</feature>
<comment type="caution">
    <text evidence="2">The sequence shown here is derived from an EMBL/GenBank/DDBJ whole genome shotgun (WGS) entry which is preliminary data.</text>
</comment>
<keyword evidence="1" id="KW-1133">Transmembrane helix</keyword>
<evidence type="ECO:0000313" key="3">
    <source>
        <dbReference type="Proteomes" id="UP001209540"/>
    </source>
</evidence>
<evidence type="ECO:0000256" key="1">
    <source>
        <dbReference type="SAM" id="Phobius"/>
    </source>
</evidence>
<reference evidence="2" key="1">
    <citation type="journal article" date="2022" name="IScience">
        <title>Evolution of zygomycete secretomes and the origins of terrestrial fungal ecologies.</title>
        <authorList>
            <person name="Chang Y."/>
            <person name="Wang Y."/>
            <person name="Mondo S."/>
            <person name="Ahrendt S."/>
            <person name="Andreopoulos W."/>
            <person name="Barry K."/>
            <person name="Beard J."/>
            <person name="Benny G.L."/>
            <person name="Blankenship S."/>
            <person name="Bonito G."/>
            <person name="Cuomo C."/>
            <person name="Desiro A."/>
            <person name="Gervers K.A."/>
            <person name="Hundley H."/>
            <person name="Kuo A."/>
            <person name="LaButti K."/>
            <person name="Lang B.F."/>
            <person name="Lipzen A."/>
            <person name="O'Donnell K."/>
            <person name="Pangilinan J."/>
            <person name="Reynolds N."/>
            <person name="Sandor L."/>
            <person name="Smith M.E."/>
            <person name="Tsang A."/>
            <person name="Grigoriev I.V."/>
            <person name="Stajich J.E."/>
            <person name="Spatafora J.W."/>
        </authorList>
    </citation>
    <scope>NUCLEOTIDE SEQUENCE</scope>
    <source>
        <strain evidence="2">RSA 2281</strain>
    </source>
</reference>
<dbReference type="EMBL" id="JAIXMP010000005">
    <property type="protein sequence ID" value="KAI9273044.1"/>
    <property type="molecule type" value="Genomic_DNA"/>
</dbReference>
<reference evidence="2" key="2">
    <citation type="submission" date="2023-02" db="EMBL/GenBank/DDBJ databases">
        <authorList>
            <consortium name="DOE Joint Genome Institute"/>
            <person name="Mondo S.J."/>
            <person name="Chang Y."/>
            <person name="Wang Y."/>
            <person name="Ahrendt S."/>
            <person name="Andreopoulos W."/>
            <person name="Barry K."/>
            <person name="Beard J."/>
            <person name="Benny G.L."/>
            <person name="Blankenship S."/>
            <person name="Bonito G."/>
            <person name="Cuomo C."/>
            <person name="Desiro A."/>
            <person name="Gervers K.A."/>
            <person name="Hundley H."/>
            <person name="Kuo A."/>
            <person name="LaButti K."/>
            <person name="Lang B.F."/>
            <person name="Lipzen A."/>
            <person name="O'Donnell K."/>
            <person name="Pangilinan J."/>
            <person name="Reynolds N."/>
            <person name="Sandor L."/>
            <person name="Smith M.W."/>
            <person name="Tsang A."/>
            <person name="Grigoriev I.V."/>
            <person name="Stajich J.E."/>
            <person name="Spatafora J.W."/>
        </authorList>
    </citation>
    <scope>NUCLEOTIDE SEQUENCE</scope>
    <source>
        <strain evidence="2">RSA 2281</strain>
    </source>
</reference>
<dbReference type="Proteomes" id="UP001209540">
    <property type="component" value="Unassembled WGS sequence"/>
</dbReference>
<proteinExistence type="predicted"/>
<keyword evidence="3" id="KW-1185">Reference proteome</keyword>
<name>A0AAD5KK12_9FUNG</name>
<dbReference type="AlphaFoldDB" id="A0AAD5KK12"/>
<sequence>MPKKKVFKNSYQFPFMQYISYAYFMIVLSILLLFAIVPFLSFFLEILVFLDNLVNNN</sequence>
<protein>
    <submittedName>
        <fullName evidence="2">Uncharacterized protein</fullName>
    </submittedName>
</protein>
<keyword evidence="1" id="KW-0812">Transmembrane</keyword>
<keyword evidence="1" id="KW-0472">Membrane</keyword>
<gene>
    <name evidence="2" type="ORF">BDA99DRAFT_499870</name>
</gene>
<evidence type="ECO:0000313" key="2">
    <source>
        <dbReference type="EMBL" id="KAI9273044.1"/>
    </source>
</evidence>
<accession>A0AAD5KK12</accession>